<dbReference type="GO" id="GO:0046872">
    <property type="term" value="F:metal ion binding"/>
    <property type="evidence" value="ECO:0007669"/>
    <property type="project" value="UniProtKB-KW"/>
</dbReference>
<dbReference type="Proteomes" id="UP000028725">
    <property type="component" value="Unassembled WGS sequence"/>
</dbReference>
<feature type="active site" description="Proton acceptor" evidence="6">
    <location>
        <position position="256"/>
    </location>
</feature>
<keyword evidence="3 7" id="KW-0479">Metal-binding</keyword>
<feature type="active site" evidence="6">
    <location>
        <position position="114"/>
    </location>
</feature>
<dbReference type="Gene3D" id="3.60.10.10">
    <property type="entry name" value="Endonuclease/exonuclease/phosphatase"/>
    <property type="match status" value="1"/>
</dbReference>
<comment type="similarity">
    <text evidence="2">Belongs to the DNA repair enzymes AP/ExoA family.</text>
</comment>
<feature type="binding site" evidence="7">
    <location>
        <position position="155"/>
    </location>
    <ligand>
        <name>Mg(2+)</name>
        <dbReference type="ChEBI" id="CHEBI:18420"/>
        <label>1</label>
    </ligand>
</feature>
<protein>
    <submittedName>
        <fullName evidence="10">Exodeoxyribonuclease III</fullName>
    </submittedName>
</protein>
<keyword evidence="7" id="KW-0464">Manganese</keyword>
<evidence type="ECO:0000256" key="1">
    <source>
        <dbReference type="ARBA" id="ARBA00001936"/>
    </source>
</evidence>
<evidence type="ECO:0000313" key="10">
    <source>
        <dbReference type="EMBL" id="KFE72353.1"/>
    </source>
</evidence>
<evidence type="ECO:0000259" key="9">
    <source>
        <dbReference type="Pfam" id="PF03372"/>
    </source>
</evidence>
<reference evidence="10 11" key="1">
    <citation type="submission" date="2014-04" db="EMBL/GenBank/DDBJ databases">
        <title>Genome assembly of Hyalangium minutum DSM 14724.</title>
        <authorList>
            <person name="Sharma G."/>
            <person name="Subramanian S."/>
        </authorList>
    </citation>
    <scope>NUCLEOTIDE SEQUENCE [LARGE SCALE GENOMIC DNA]</scope>
    <source>
        <strain evidence="10 11">DSM 14724</strain>
    </source>
</reference>
<feature type="site" description="Important for catalytic activity" evidence="8">
    <location>
        <position position="226"/>
    </location>
</feature>
<feature type="binding site" evidence="7">
    <location>
        <position position="43"/>
    </location>
    <ligand>
        <name>Mg(2+)</name>
        <dbReference type="ChEBI" id="CHEBI:18420"/>
        <label>1</label>
    </ligand>
</feature>
<dbReference type="NCBIfam" id="TIGR00633">
    <property type="entry name" value="xth"/>
    <property type="match status" value="1"/>
</dbReference>
<dbReference type="PROSITE" id="PS00727">
    <property type="entry name" value="AP_NUCLEASE_F1_2"/>
    <property type="match status" value="1"/>
</dbReference>
<evidence type="ECO:0000256" key="4">
    <source>
        <dbReference type="ARBA" id="ARBA00022801"/>
    </source>
</evidence>
<feature type="binding site" evidence="7">
    <location>
        <position position="157"/>
    </location>
    <ligand>
        <name>Mg(2+)</name>
        <dbReference type="ChEBI" id="CHEBI:18420"/>
        <label>1</label>
    </ligand>
</feature>
<dbReference type="GO" id="GO:0008311">
    <property type="term" value="F:double-stranded DNA 3'-5' DNA exonuclease activity"/>
    <property type="evidence" value="ECO:0007669"/>
    <property type="project" value="InterPro"/>
</dbReference>
<dbReference type="EMBL" id="JMCB01000001">
    <property type="protein sequence ID" value="KFE72353.1"/>
    <property type="molecule type" value="Genomic_DNA"/>
</dbReference>
<dbReference type="STRING" id="394096.DB31_0615"/>
<sequence length="265" mass="30606">MGDVRRCRAMKIVTWNVNSVRARQERLLNWLKTRQPDVLCLQELKCVEKDFPLEAVREAGYHAALYGQKTYNGVAILAKAEPKDVVQGIPDGVEDPQSRVIAATVNGVRVMSVYAPNGQAVDSPAYEYKLEWYSRLRRYLDTKHKPDEPMVLCGDWNVAPENIDVWDPRLWEGQTLFTLKERDALQRLCAFGLADTFRKLHPDVQKFSWWDYRMLGFPKNQGLRIDHILATAPVVERLAQADVDREERKGKQPSDHAPYWIEIKD</sequence>
<gene>
    <name evidence="10" type="ORF">DB31_0615</name>
</gene>
<organism evidence="10 11">
    <name type="scientific">Hyalangium minutum</name>
    <dbReference type="NCBI Taxonomy" id="394096"/>
    <lineage>
        <taxon>Bacteria</taxon>
        <taxon>Pseudomonadati</taxon>
        <taxon>Myxococcota</taxon>
        <taxon>Myxococcia</taxon>
        <taxon>Myxococcales</taxon>
        <taxon>Cystobacterineae</taxon>
        <taxon>Archangiaceae</taxon>
        <taxon>Hyalangium</taxon>
    </lineage>
</organism>
<evidence type="ECO:0000256" key="3">
    <source>
        <dbReference type="ARBA" id="ARBA00022723"/>
    </source>
</evidence>
<name>A0A085WXE0_9BACT</name>
<feature type="site" description="Interaction with DNA substrate" evidence="8">
    <location>
        <position position="256"/>
    </location>
</feature>
<dbReference type="PROSITE" id="PS00726">
    <property type="entry name" value="AP_NUCLEASE_F1_1"/>
    <property type="match status" value="1"/>
</dbReference>
<comment type="cofactor">
    <cofactor evidence="7">
        <name>Mg(2+)</name>
        <dbReference type="ChEBI" id="CHEBI:18420"/>
    </cofactor>
    <cofactor evidence="7">
        <name>Mn(2+)</name>
        <dbReference type="ChEBI" id="CHEBI:29035"/>
    </cofactor>
    <text evidence="7">Probably binds two magnesium or manganese ions per subunit.</text>
</comment>
<proteinExistence type="inferred from homology"/>
<dbReference type="GO" id="GO:0006281">
    <property type="term" value="P:DNA repair"/>
    <property type="evidence" value="ECO:0007669"/>
    <property type="project" value="InterPro"/>
</dbReference>
<dbReference type="InterPro" id="IPR020847">
    <property type="entry name" value="AP_endonuclease_F1_BS"/>
</dbReference>
<dbReference type="InterPro" id="IPR037493">
    <property type="entry name" value="ExoIII-like"/>
</dbReference>
<accession>A0A085WXE0</accession>
<evidence type="ECO:0000256" key="2">
    <source>
        <dbReference type="ARBA" id="ARBA00007092"/>
    </source>
</evidence>
<feature type="binding site" evidence="7">
    <location>
        <position position="16"/>
    </location>
    <ligand>
        <name>Mg(2+)</name>
        <dbReference type="ChEBI" id="CHEBI:18420"/>
        <label>1</label>
    </ligand>
</feature>
<comment type="caution">
    <text evidence="10">The sequence shown here is derived from an EMBL/GenBank/DDBJ whole genome shotgun (WGS) entry which is preliminary data.</text>
</comment>
<dbReference type="PROSITE" id="PS51435">
    <property type="entry name" value="AP_NUCLEASE_F1_4"/>
    <property type="match status" value="1"/>
</dbReference>
<dbReference type="InterPro" id="IPR020848">
    <property type="entry name" value="AP_endonuclease_F1_CS"/>
</dbReference>
<feature type="active site" description="Proton donor/acceptor" evidence="6">
    <location>
        <position position="155"/>
    </location>
</feature>
<dbReference type="InterPro" id="IPR005135">
    <property type="entry name" value="Endo/exonuclease/phosphatase"/>
</dbReference>
<feature type="domain" description="Endonuclease/exonuclease/phosphatase" evidence="9">
    <location>
        <begin position="13"/>
        <end position="256"/>
    </location>
</feature>
<dbReference type="InterPro" id="IPR004808">
    <property type="entry name" value="AP_endonuc_1"/>
</dbReference>
<dbReference type="InterPro" id="IPR036691">
    <property type="entry name" value="Endo/exonu/phosph_ase_sf"/>
</dbReference>
<evidence type="ECO:0000256" key="8">
    <source>
        <dbReference type="PIRSR" id="PIRSR604808-3"/>
    </source>
</evidence>
<evidence type="ECO:0000313" key="11">
    <source>
        <dbReference type="Proteomes" id="UP000028725"/>
    </source>
</evidence>
<dbReference type="GO" id="GO:0004519">
    <property type="term" value="F:endonuclease activity"/>
    <property type="evidence" value="ECO:0007669"/>
    <property type="project" value="InterPro"/>
</dbReference>
<comment type="cofactor">
    <cofactor evidence="1">
        <name>Mn(2+)</name>
        <dbReference type="ChEBI" id="CHEBI:29035"/>
    </cofactor>
</comment>
<feature type="site" description="Transition state stabilizer" evidence="8">
    <location>
        <position position="157"/>
    </location>
</feature>
<dbReference type="GO" id="GO:0003677">
    <property type="term" value="F:DNA binding"/>
    <property type="evidence" value="ECO:0007669"/>
    <property type="project" value="InterPro"/>
</dbReference>
<feature type="binding site" evidence="7">
    <location>
        <position position="255"/>
    </location>
    <ligand>
        <name>Mg(2+)</name>
        <dbReference type="ChEBI" id="CHEBI:18420"/>
        <label>1</label>
    </ligand>
</feature>
<evidence type="ECO:0000256" key="7">
    <source>
        <dbReference type="PIRSR" id="PIRSR604808-2"/>
    </source>
</evidence>
<keyword evidence="4" id="KW-0378">Hydrolase</keyword>
<keyword evidence="11" id="KW-1185">Reference proteome</keyword>
<dbReference type="SUPFAM" id="SSF56219">
    <property type="entry name" value="DNase I-like"/>
    <property type="match status" value="1"/>
</dbReference>
<evidence type="ECO:0000256" key="6">
    <source>
        <dbReference type="PIRSR" id="PIRSR604808-1"/>
    </source>
</evidence>
<dbReference type="AlphaFoldDB" id="A0A085WXE0"/>
<dbReference type="PANTHER" id="PTHR43250:SF2">
    <property type="entry name" value="EXODEOXYRIBONUCLEASE III"/>
    <property type="match status" value="1"/>
</dbReference>
<dbReference type="NCBIfam" id="TIGR00195">
    <property type="entry name" value="exoDNase_III"/>
    <property type="match status" value="1"/>
</dbReference>
<dbReference type="Pfam" id="PF03372">
    <property type="entry name" value="Exo_endo_phos"/>
    <property type="match status" value="1"/>
</dbReference>
<evidence type="ECO:0000256" key="5">
    <source>
        <dbReference type="ARBA" id="ARBA00022842"/>
    </source>
</evidence>
<dbReference type="PANTHER" id="PTHR43250">
    <property type="entry name" value="EXODEOXYRIBONUCLEASE III"/>
    <property type="match status" value="1"/>
</dbReference>
<keyword evidence="5 7" id="KW-0460">Magnesium</keyword>
<dbReference type="CDD" id="cd09086">
    <property type="entry name" value="ExoIII-like_AP-endo"/>
    <property type="match status" value="1"/>
</dbReference>
<feature type="binding site" evidence="7">
    <location>
        <position position="256"/>
    </location>
    <ligand>
        <name>Mg(2+)</name>
        <dbReference type="ChEBI" id="CHEBI:18420"/>
        <label>1</label>
    </ligand>
</feature>
<dbReference type="PATRIC" id="fig|394096.3.peg.608"/>